<comment type="caution">
    <text evidence="1">The sequence shown here is derived from an EMBL/GenBank/DDBJ whole genome shotgun (WGS) entry which is preliminary data.</text>
</comment>
<proteinExistence type="predicted"/>
<accession>A0ACC3DYI8</accession>
<sequence>MSLGAAQTDTRKRALSCPIRYGYYPVPDKEYPVKHESNSPQKACSYASPLRYPPNDLKRLHVNNYGRRSSPNLPVGDVVIGYLHQHPDLWHKWIYLPVVRTDLPRGPQTAAKFRIYGERKMRSRDTLYIQYRFQDTGVWENDWVDKEQLDKGSDALKALVKAAVDEWVPFQLPETRLPPSYIKWLQCSPPS</sequence>
<protein>
    <submittedName>
        <fullName evidence="1">Uncharacterized protein</fullName>
    </submittedName>
</protein>
<dbReference type="EMBL" id="JAWDJW010000089">
    <property type="protein sequence ID" value="KAK3081698.1"/>
    <property type="molecule type" value="Genomic_DNA"/>
</dbReference>
<gene>
    <name evidence="1" type="ORF">LTS18_003762</name>
</gene>
<organism evidence="1 2">
    <name type="scientific">Coniosporium uncinatum</name>
    <dbReference type="NCBI Taxonomy" id="93489"/>
    <lineage>
        <taxon>Eukaryota</taxon>
        <taxon>Fungi</taxon>
        <taxon>Dikarya</taxon>
        <taxon>Ascomycota</taxon>
        <taxon>Pezizomycotina</taxon>
        <taxon>Dothideomycetes</taxon>
        <taxon>Dothideomycetes incertae sedis</taxon>
        <taxon>Coniosporium</taxon>
    </lineage>
</organism>
<reference evidence="1" key="1">
    <citation type="submission" date="2024-09" db="EMBL/GenBank/DDBJ databases">
        <title>Black Yeasts Isolated from many extreme environments.</title>
        <authorList>
            <person name="Coleine C."/>
            <person name="Stajich J.E."/>
            <person name="Selbmann L."/>
        </authorList>
    </citation>
    <scope>NUCLEOTIDE SEQUENCE</scope>
    <source>
        <strain evidence="1">CCFEE 5737</strain>
    </source>
</reference>
<evidence type="ECO:0000313" key="1">
    <source>
        <dbReference type="EMBL" id="KAK3081698.1"/>
    </source>
</evidence>
<keyword evidence="2" id="KW-1185">Reference proteome</keyword>
<evidence type="ECO:0000313" key="2">
    <source>
        <dbReference type="Proteomes" id="UP001186974"/>
    </source>
</evidence>
<name>A0ACC3DYI8_9PEZI</name>
<dbReference type="Proteomes" id="UP001186974">
    <property type="component" value="Unassembled WGS sequence"/>
</dbReference>